<dbReference type="InterPro" id="IPR036388">
    <property type="entry name" value="WH-like_DNA-bd_sf"/>
</dbReference>
<dbReference type="InterPro" id="IPR013324">
    <property type="entry name" value="RNA_pol_sigma_r3/r4-like"/>
</dbReference>
<dbReference type="InterPro" id="IPR013249">
    <property type="entry name" value="RNA_pol_sigma70_r4_t2"/>
</dbReference>
<evidence type="ECO:0000259" key="6">
    <source>
        <dbReference type="Pfam" id="PF08281"/>
    </source>
</evidence>
<keyword evidence="8" id="KW-1185">Reference proteome</keyword>
<sequence>MSQCTTQERGPASLEEHLVAVGRGDLAAFGPVYEAAAPRVLGLANRLLRDAHQAEEVAQEVLLQVWQSASRFDPARGSALAWVMTLAHGRAVDRVRSSDAARRRDLADARLGVVREHDETVAAAEASLDAVRVRRALAALPAGQRQALELAYFGGHTHREVAHLQGVPLGTAKGRIRDGLLRLRSVLASEVAQPA</sequence>
<keyword evidence="4" id="KW-0804">Transcription</keyword>
<feature type="domain" description="RNA polymerase sigma-70 region 2" evidence="5">
    <location>
        <begin position="33"/>
        <end position="99"/>
    </location>
</feature>
<dbReference type="InterPro" id="IPR039425">
    <property type="entry name" value="RNA_pol_sigma-70-like"/>
</dbReference>
<evidence type="ECO:0000313" key="7">
    <source>
        <dbReference type="EMBL" id="MDN4175391.1"/>
    </source>
</evidence>
<dbReference type="InterPro" id="IPR014284">
    <property type="entry name" value="RNA_pol_sigma-70_dom"/>
</dbReference>
<dbReference type="SUPFAM" id="SSF88659">
    <property type="entry name" value="Sigma3 and sigma4 domains of RNA polymerase sigma factors"/>
    <property type="match status" value="1"/>
</dbReference>
<comment type="similarity">
    <text evidence="1">Belongs to the sigma-70 factor family. ECF subfamily.</text>
</comment>
<dbReference type="RefSeq" id="WP_300954662.1">
    <property type="nucleotide sequence ID" value="NZ_JAUHJQ010000013.1"/>
</dbReference>
<dbReference type="InterPro" id="IPR013325">
    <property type="entry name" value="RNA_pol_sigma_r2"/>
</dbReference>
<protein>
    <submittedName>
        <fullName evidence="7">Sigma-70 family RNA polymerase sigma factor</fullName>
    </submittedName>
</protein>
<evidence type="ECO:0000256" key="1">
    <source>
        <dbReference type="ARBA" id="ARBA00010641"/>
    </source>
</evidence>
<dbReference type="Pfam" id="PF04542">
    <property type="entry name" value="Sigma70_r2"/>
    <property type="match status" value="1"/>
</dbReference>
<proteinExistence type="inferred from homology"/>
<dbReference type="PANTHER" id="PTHR43133">
    <property type="entry name" value="RNA POLYMERASE ECF-TYPE SIGMA FACTO"/>
    <property type="match status" value="1"/>
</dbReference>
<dbReference type="NCBIfam" id="TIGR02937">
    <property type="entry name" value="sigma70-ECF"/>
    <property type="match status" value="1"/>
</dbReference>
<dbReference type="InterPro" id="IPR007627">
    <property type="entry name" value="RNA_pol_sigma70_r2"/>
</dbReference>
<evidence type="ECO:0000256" key="2">
    <source>
        <dbReference type="ARBA" id="ARBA00023015"/>
    </source>
</evidence>
<dbReference type="Pfam" id="PF08281">
    <property type="entry name" value="Sigma70_r4_2"/>
    <property type="match status" value="1"/>
</dbReference>
<keyword evidence="2" id="KW-0805">Transcription regulation</keyword>
<gene>
    <name evidence="7" type="ORF">QWY28_20665</name>
</gene>
<dbReference type="Proteomes" id="UP001168620">
    <property type="component" value="Unassembled WGS sequence"/>
</dbReference>
<dbReference type="EMBL" id="JAUHJQ010000013">
    <property type="protein sequence ID" value="MDN4175391.1"/>
    <property type="molecule type" value="Genomic_DNA"/>
</dbReference>
<evidence type="ECO:0000259" key="5">
    <source>
        <dbReference type="Pfam" id="PF04542"/>
    </source>
</evidence>
<name>A0ABT8FLJ6_9ACTN</name>
<dbReference type="Gene3D" id="1.10.1740.10">
    <property type="match status" value="1"/>
</dbReference>
<keyword evidence="3" id="KW-0731">Sigma factor</keyword>
<reference evidence="7" key="1">
    <citation type="submission" date="2023-06" db="EMBL/GenBank/DDBJ databases">
        <title>Draft genome sequence of Nocardioides sp. SOB77.</title>
        <authorList>
            <person name="Zhang G."/>
        </authorList>
    </citation>
    <scope>NUCLEOTIDE SEQUENCE</scope>
    <source>
        <strain evidence="7">SOB77</strain>
    </source>
</reference>
<dbReference type="PANTHER" id="PTHR43133:SF66">
    <property type="entry name" value="ECF RNA POLYMERASE SIGMA FACTOR SIGK"/>
    <property type="match status" value="1"/>
</dbReference>
<feature type="domain" description="RNA polymerase sigma factor 70 region 4 type 2" evidence="6">
    <location>
        <begin position="132"/>
        <end position="183"/>
    </location>
</feature>
<evidence type="ECO:0000313" key="8">
    <source>
        <dbReference type="Proteomes" id="UP001168620"/>
    </source>
</evidence>
<dbReference type="Gene3D" id="1.10.10.10">
    <property type="entry name" value="Winged helix-like DNA-binding domain superfamily/Winged helix DNA-binding domain"/>
    <property type="match status" value="1"/>
</dbReference>
<dbReference type="CDD" id="cd06171">
    <property type="entry name" value="Sigma70_r4"/>
    <property type="match status" value="1"/>
</dbReference>
<organism evidence="7 8">
    <name type="scientific">Nocardioides oceani</name>
    <dbReference type="NCBI Taxonomy" id="3058369"/>
    <lineage>
        <taxon>Bacteria</taxon>
        <taxon>Bacillati</taxon>
        <taxon>Actinomycetota</taxon>
        <taxon>Actinomycetes</taxon>
        <taxon>Propionibacteriales</taxon>
        <taxon>Nocardioidaceae</taxon>
        <taxon>Nocardioides</taxon>
    </lineage>
</organism>
<evidence type="ECO:0000256" key="3">
    <source>
        <dbReference type="ARBA" id="ARBA00023082"/>
    </source>
</evidence>
<comment type="caution">
    <text evidence="7">The sequence shown here is derived from an EMBL/GenBank/DDBJ whole genome shotgun (WGS) entry which is preliminary data.</text>
</comment>
<evidence type="ECO:0000256" key="4">
    <source>
        <dbReference type="ARBA" id="ARBA00023163"/>
    </source>
</evidence>
<dbReference type="SUPFAM" id="SSF88946">
    <property type="entry name" value="Sigma2 domain of RNA polymerase sigma factors"/>
    <property type="match status" value="1"/>
</dbReference>
<accession>A0ABT8FLJ6</accession>